<dbReference type="InterPro" id="IPR033897">
    <property type="entry name" value="SRF-like_MADS-box"/>
</dbReference>
<reference evidence="8 9" key="1">
    <citation type="journal article" date="2019" name="Sci. Rep.">
        <title>Comparative genomics of chytrid fungi reveal insights into the obligate biotrophic and pathogenic lifestyle of Synchytrium endobioticum.</title>
        <authorList>
            <person name="van de Vossenberg B.T.L.H."/>
            <person name="Warris S."/>
            <person name="Nguyen H.D.T."/>
            <person name="van Gent-Pelzer M.P.E."/>
            <person name="Joly D.L."/>
            <person name="van de Geest H.C."/>
            <person name="Bonants P.J.M."/>
            <person name="Smith D.S."/>
            <person name="Levesque C.A."/>
            <person name="van der Lee T.A.J."/>
        </authorList>
    </citation>
    <scope>NUCLEOTIDE SEQUENCE [LARGE SCALE GENOMIC DNA]</scope>
    <source>
        <strain evidence="8 9">CBS 809.83</strain>
    </source>
</reference>
<dbReference type="PANTHER" id="PTHR48019">
    <property type="entry name" value="SERUM RESPONSE FACTOR HOMOLOG"/>
    <property type="match status" value="1"/>
</dbReference>
<evidence type="ECO:0000256" key="5">
    <source>
        <dbReference type="ARBA" id="ARBA00023242"/>
    </source>
</evidence>
<evidence type="ECO:0000256" key="3">
    <source>
        <dbReference type="ARBA" id="ARBA00023125"/>
    </source>
</evidence>
<dbReference type="InterPro" id="IPR002100">
    <property type="entry name" value="TF_MADSbox"/>
</dbReference>
<evidence type="ECO:0000259" key="7">
    <source>
        <dbReference type="PROSITE" id="PS50066"/>
    </source>
</evidence>
<feature type="region of interest" description="Disordered" evidence="6">
    <location>
        <begin position="1"/>
        <end position="93"/>
    </location>
</feature>
<feature type="compositionally biased region" description="Polar residues" evidence="6">
    <location>
        <begin position="386"/>
        <end position="400"/>
    </location>
</feature>
<keyword evidence="5" id="KW-0539">Nucleus</keyword>
<gene>
    <name evidence="8" type="ORF">PhCBS80983_g05451</name>
</gene>
<name>A0A507DUQ9_9FUNG</name>
<feature type="compositionally biased region" description="Polar residues" evidence="6">
    <location>
        <begin position="363"/>
        <end position="372"/>
    </location>
</feature>
<dbReference type="STRING" id="109895.A0A507DUQ9"/>
<comment type="subcellular location">
    <subcellularLocation>
        <location evidence="1">Nucleus</location>
    </subcellularLocation>
</comment>
<feature type="compositionally biased region" description="Polar residues" evidence="6">
    <location>
        <begin position="187"/>
        <end position="200"/>
    </location>
</feature>
<dbReference type="InterPro" id="IPR036879">
    <property type="entry name" value="TF_MADSbox_sf"/>
</dbReference>
<evidence type="ECO:0000313" key="9">
    <source>
        <dbReference type="Proteomes" id="UP000318582"/>
    </source>
</evidence>
<dbReference type="FunFam" id="3.40.1810.10:FF:000002">
    <property type="entry name" value="Serum response factor b"/>
    <property type="match status" value="1"/>
</dbReference>
<keyword evidence="2" id="KW-0805">Transcription regulation</keyword>
<dbReference type="AlphaFoldDB" id="A0A507DUQ9"/>
<proteinExistence type="predicted"/>
<feature type="region of interest" description="Disordered" evidence="6">
    <location>
        <begin position="303"/>
        <end position="400"/>
    </location>
</feature>
<dbReference type="Pfam" id="PF00319">
    <property type="entry name" value="SRF-TF"/>
    <property type="match status" value="1"/>
</dbReference>
<sequence>MSGAIPNAYQEASHQHQVPGLPSQMTIPHPDALELASQLAQPLQGLAPAANPNPLKRGASAASLSEHEDQNDDDNSDDEGKGKGRQGRRKIKIEYIDDKSRRHITFSKRKAGIMKKAYELSTLTGTQVLLLVASETGHVYTFATPKLQPLITKPEGKNLIQACLNAPDPNAPNTVVYANGYAQHAFQGNSPPTLGQQPSQPHAYPESQQAGDASEAAAAATAAIYQAEKQHHASQHAATMQQYAMQNVGAIPGYAAAYPAPAITAAQVAAAANVGNIAPYMYPYQVAAQNQYGGLVGTQQQQQQQEAQTQAHGAVQPQSQTQTQDQQQAQQTQHQHQAQHSSPHHQQIRPQSPTAQIAGLKSLPTSQTTSHQPPINYAAPPPPHESQGSSQVTTNHSQDK</sequence>
<accession>A0A507DUQ9</accession>
<dbReference type="PROSITE" id="PS50066">
    <property type="entry name" value="MADS_BOX_2"/>
    <property type="match status" value="1"/>
</dbReference>
<feature type="region of interest" description="Disordered" evidence="6">
    <location>
        <begin position="187"/>
        <end position="212"/>
    </location>
</feature>
<organism evidence="8 9">
    <name type="scientific">Powellomyces hirtus</name>
    <dbReference type="NCBI Taxonomy" id="109895"/>
    <lineage>
        <taxon>Eukaryota</taxon>
        <taxon>Fungi</taxon>
        <taxon>Fungi incertae sedis</taxon>
        <taxon>Chytridiomycota</taxon>
        <taxon>Chytridiomycota incertae sedis</taxon>
        <taxon>Chytridiomycetes</taxon>
        <taxon>Spizellomycetales</taxon>
        <taxon>Powellomycetaceae</taxon>
        <taxon>Powellomyces</taxon>
    </lineage>
</organism>
<dbReference type="GO" id="GO:0045944">
    <property type="term" value="P:positive regulation of transcription by RNA polymerase II"/>
    <property type="evidence" value="ECO:0007669"/>
    <property type="project" value="InterPro"/>
</dbReference>
<dbReference type="GO" id="GO:0046983">
    <property type="term" value="F:protein dimerization activity"/>
    <property type="evidence" value="ECO:0007669"/>
    <property type="project" value="InterPro"/>
</dbReference>
<feature type="domain" description="MADS-box" evidence="7">
    <location>
        <begin position="86"/>
        <end position="146"/>
    </location>
</feature>
<dbReference type="CDD" id="cd00266">
    <property type="entry name" value="MADS_SRF_like"/>
    <property type="match status" value="1"/>
</dbReference>
<feature type="compositionally biased region" description="Low complexity" evidence="6">
    <location>
        <begin position="35"/>
        <end position="55"/>
    </location>
</feature>
<protein>
    <recommendedName>
        <fullName evidence="7">MADS-box domain-containing protein</fullName>
    </recommendedName>
</protein>
<dbReference type="GO" id="GO:0005634">
    <property type="term" value="C:nucleus"/>
    <property type="evidence" value="ECO:0007669"/>
    <property type="project" value="UniProtKB-SubCell"/>
</dbReference>
<dbReference type="InterPro" id="IPR050142">
    <property type="entry name" value="MADS-box/MEF2_TF"/>
</dbReference>
<dbReference type="SMART" id="SM00432">
    <property type="entry name" value="MADS"/>
    <property type="match status" value="1"/>
</dbReference>
<evidence type="ECO:0000256" key="1">
    <source>
        <dbReference type="ARBA" id="ARBA00004123"/>
    </source>
</evidence>
<evidence type="ECO:0000313" key="8">
    <source>
        <dbReference type="EMBL" id="TPX55286.1"/>
    </source>
</evidence>
<comment type="caution">
    <text evidence="8">The sequence shown here is derived from an EMBL/GenBank/DDBJ whole genome shotgun (WGS) entry which is preliminary data.</text>
</comment>
<keyword evidence="9" id="KW-1185">Reference proteome</keyword>
<dbReference type="EMBL" id="QEAQ01000117">
    <property type="protein sequence ID" value="TPX55286.1"/>
    <property type="molecule type" value="Genomic_DNA"/>
</dbReference>
<dbReference type="Gene3D" id="3.40.1810.10">
    <property type="entry name" value="Transcription factor, MADS-box"/>
    <property type="match status" value="1"/>
</dbReference>
<dbReference type="Proteomes" id="UP000318582">
    <property type="component" value="Unassembled WGS sequence"/>
</dbReference>
<evidence type="ECO:0000256" key="4">
    <source>
        <dbReference type="ARBA" id="ARBA00023163"/>
    </source>
</evidence>
<keyword evidence="4" id="KW-0804">Transcription</keyword>
<dbReference type="PRINTS" id="PR00404">
    <property type="entry name" value="MADSDOMAIN"/>
</dbReference>
<dbReference type="GO" id="GO:0000981">
    <property type="term" value="F:DNA-binding transcription factor activity, RNA polymerase II-specific"/>
    <property type="evidence" value="ECO:0007669"/>
    <property type="project" value="InterPro"/>
</dbReference>
<dbReference type="SUPFAM" id="SSF55455">
    <property type="entry name" value="SRF-like"/>
    <property type="match status" value="1"/>
</dbReference>
<keyword evidence="3" id="KW-0238">DNA-binding</keyword>
<evidence type="ECO:0000256" key="6">
    <source>
        <dbReference type="SAM" id="MobiDB-lite"/>
    </source>
</evidence>
<dbReference type="PROSITE" id="PS00350">
    <property type="entry name" value="MADS_BOX_1"/>
    <property type="match status" value="1"/>
</dbReference>
<dbReference type="GO" id="GO:0000987">
    <property type="term" value="F:cis-regulatory region sequence-specific DNA binding"/>
    <property type="evidence" value="ECO:0007669"/>
    <property type="project" value="InterPro"/>
</dbReference>
<evidence type="ECO:0000256" key="2">
    <source>
        <dbReference type="ARBA" id="ARBA00023015"/>
    </source>
</evidence>
<feature type="compositionally biased region" description="Low complexity" evidence="6">
    <location>
        <begin position="303"/>
        <end position="341"/>
    </location>
</feature>